<dbReference type="PANTHER" id="PTHR10073:SF12">
    <property type="entry name" value="DNA MISMATCH REPAIR PROTEIN MLH1"/>
    <property type="match status" value="1"/>
</dbReference>
<sequence>MAYRIRTSGFGLSAKSFLDSSARSAMPIRVLPPQLINQIAAGEVVERPASVVKELVENAFDAAARSVDIEVEQGGLRLIRIRDDGCGIAREELPLALSRHATSKIASLEDLERVTSMGFRGEALPSISSVARLTVTSRTRGERCAWRVTADGTGTDFDVQPTAHPEGTTVEVRDLFYNTPARRKFLRSEKTEFSHTETLIKRMALSRFDVGFSLKHDSRTVLNLRPAETQAEIERRLGLVLGDAFLENALTVEFSAAGLKLSGWVGLPTFSRSQADMQFFYVNGRLVRDKLVSYAVKQAYQDVLYHGRQPVYVLYLELDPALVDVNAHPAKLEVRFRDSRMVHDFLFRALHRVLAESKPKASEAEITPLSERRVAGAAAEARFTKPYRQSALPLQVADAIRNYADLYSAPPAKPEPPQEPKPDEHLPPLGFAVAHLHGAFILAESRDGLIVVDAHAAHERITYEKLKEQVRAGSVPSQPLLLPVRIQVSSAEADLAEEASALFETLGIELRRTGPETLMLRALPALLADADGERLVRDVLSDLNQHGQSFRIERSLNEVLAIMACHSSVRANRKLTVPEMNTLLREMEATERSGQCNHGRPTWVELSLKDLNRLFMRGQ</sequence>
<dbReference type="InterPro" id="IPR014721">
    <property type="entry name" value="Ribsml_uS5_D2-typ_fold_subgr"/>
</dbReference>
<evidence type="ECO:0000256" key="6">
    <source>
        <dbReference type="SAM" id="MobiDB-lite"/>
    </source>
</evidence>
<dbReference type="InterPro" id="IPR037198">
    <property type="entry name" value="MutL_C_sf"/>
</dbReference>
<evidence type="ECO:0000256" key="4">
    <source>
        <dbReference type="ARBA" id="ARBA00023204"/>
    </source>
</evidence>
<dbReference type="SMART" id="SM01340">
    <property type="entry name" value="DNA_mis_repair"/>
    <property type="match status" value="1"/>
</dbReference>
<evidence type="ECO:0000313" key="10">
    <source>
        <dbReference type="Proteomes" id="UP001162030"/>
    </source>
</evidence>
<dbReference type="Gene3D" id="3.30.1370.100">
    <property type="entry name" value="MutL, C-terminal domain, regulatory subdomain"/>
    <property type="match status" value="1"/>
</dbReference>
<evidence type="ECO:0000259" key="8">
    <source>
        <dbReference type="SMART" id="SM01340"/>
    </source>
</evidence>
<name>A0ABM9I127_9GAMM</name>
<dbReference type="SUPFAM" id="SSF55874">
    <property type="entry name" value="ATPase domain of HSP90 chaperone/DNA topoisomerase II/histidine kinase"/>
    <property type="match status" value="1"/>
</dbReference>
<dbReference type="InterPro" id="IPR002099">
    <property type="entry name" value="MutL/Mlh/PMS"/>
</dbReference>
<dbReference type="Gene3D" id="3.30.565.10">
    <property type="entry name" value="Histidine kinase-like ATPase, C-terminal domain"/>
    <property type="match status" value="1"/>
</dbReference>
<keyword evidence="3 5" id="KW-0227">DNA damage</keyword>
<dbReference type="Pfam" id="PF13589">
    <property type="entry name" value="HATPase_c_3"/>
    <property type="match status" value="1"/>
</dbReference>
<feature type="compositionally biased region" description="Basic and acidic residues" evidence="6">
    <location>
        <begin position="416"/>
        <end position="426"/>
    </location>
</feature>
<dbReference type="Gene3D" id="3.30.230.10">
    <property type="match status" value="1"/>
</dbReference>
<dbReference type="InterPro" id="IPR020667">
    <property type="entry name" value="DNA_mismatch_repair_MutL"/>
</dbReference>
<keyword evidence="10" id="KW-1185">Reference proteome</keyword>
<reference evidence="9 10" key="1">
    <citation type="submission" date="2023-03" db="EMBL/GenBank/DDBJ databases">
        <authorList>
            <person name="Pearce D."/>
        </authorList>
    </citation>
    <scope>NUCLEOTIDE SEQUENCE [LARGE SCALE GENOMIC DNA]</scope>
    <source>
        <strain evidence="9">Msz</strain>
    </source>
</reference>
<gene>
    <name evidence="5 9" type="primary">mutL</name>
    <name evidence="9" type="ORF">MSZNOR_1914</name>
</gene>
<dbReference type="SUPFAM" id="SSF118116">
    <property type="entry name" value="DNA mismatch repair protein MutL"/>
    <property type="match status" value="1"/>
</dbReference>
<dbReference type="InterPro" id="IPR013507">
    <property type="entry name" value="DNA_mismatch_S5_2-like"/>
</dbReference>
<feature type="region of interest" description="Disordered" evidence="6">
    <location>
        <begin position="407"/>
        <end position="427"/>
    </location>
</feature>
<dbReference type="PROSITE" id="PS00058">
    <property type="entry name" value="DNA_MISMATCH_REPAIR_1"/>
    <property type="match status" value="1"/>
</dbReference>
<evidence type="ECO:0000313" key="9">
    <source>
        <dbReference type="EMBL" id="CAI8818660.1"/>
    </source>
</evidence>
<feature type="domain" description="MutL C-terminal dimerisation" evidence="7">
    <location>
        <begin position="432"/>
        <end position="575"/>
    </location>
</feature>
<evidence type="ECO:0000256" key="5">
    <source>
        <dbReference type="HAMAP-Rule" id="MF_00149"/>
    </source>
</evidence>
<dbReference type="EMBL" id="OX458333">
    <property type="protein sequence ID" value="CAI8818660.1"/>
    <property type="molecule type" value="Genomic_DNA"/>
</dbReference>
<evidence type="ECO:0000256" key="1">
    <source>
        <dbReference type="ARBA" id="ARBA00006082"/>
    </source>
</evidence>
<feature type="domain" description="DNA mismatch repair protein S5" evidence="8">
    <location>
        <begin position="237"/>
        <end position="355"/>
    </location>
</feature>
<proteinExistence type="inferred from homology"/>
<keyword evidence="4 5" id="KW-0234">DNA repair</keyword>
<dbReference type="PANTHER" id="PTHR10073">
    <property type="entry name" value="DNA MISMATCH REPAIR PROTEIN MLH, PMS, MUTL"/>
    <property type="match status" value="1"/>
</dbReference>
<comment type="similarity">
    <text evidence="1 5">Belongs to the DNA mismatch repair MutL/HexB family.</text>
</comment>
<dbReference type="InterPro" id="IPR036890">
    <property type="entry name" value="HATPase_C_sf"/>
</dbReference>
<dbReference type="HAMAP" id="MF_00149">
    <property type="entry name" value="DNA_mis_repair"/>
    <property type="match status" value="1"/>
</dbReference>
<dbReference type="Gene3D" id="3.30.1540.20">
    <property type="entry name" value="MutL, C-terminal domain, dimerisation subdomain"/>
    <property type="match status" value="1"/>
</dbReference>
<evidence type="ECO:0000259" key="7">
    <source>
        <dbReference type="SMART" id="SM00853"/>
    </source>
</evidence>
<evidence type="ECO:0000256" key="3">
    <source>
        <dbReference type="ARBA" id="ARBA00022763"/>
    </source>
</evidence>
<dbReference type="Pfam" id="PF01119">
    <property type="entry name" value="DNA_mis_repair"/>
    <property type="match status" value="1"/>
</dbReference>
<protein>
    <recommendedName>
        <fullName evidence="2 5">DNA mismatch repair protein MutL</fullName>
    </recommendedName>
</protein>
<comment type="function">
    <text evidence="5">This protein is involved in the repair of mismatches in DNA. It is required for dam-dependent methyl-directed DNA mismatch repair. May act as a 'molecular matchmaker', a protein that promotes the formation of a stable complex between two or more DNA-binding proteins in an ATP-dependent manner without itself being part of a final effector complex.</text>
</comment>
<dbReference type="Proteomes" id="UP001162030">
    <property type="component" value="Chromosome"/>
</dbReference>
<dbReference type="CDD" id="cd03482">
    <property type="entry name" value="MutL_Trans_MutL"/>
    <property type="match status" value="1"/>
</dbReference>
<dbReference type="SUPFAM" id="SSF54211">
    <property type="entry name" value="Ribosomal protein S5 domain 2-like"/>
    <property type="match status" value="1"/>
</dbReference>
<dbReference type="SMART" id="SM00853">
    <property type="entry name" value="MutL_C"/>
    <property type="match status" value="1"/>
</dbReference>
<evidence type="ECO:0000256" key="2">
    <source>
        <dbReference type="ARBA" id="ARBA00021975"/>
    </source>
</evidence>
<dbReference type="NCBIfam" id="TIGR00585">
    <property type="entry name" value="mutl"/>
    <property type="match status" value="1"/>
</dbReference>
<dbReference type="InterPro" id="IPR042120">
    <property type="entry name" value="MutL_C_dimsub"/>
</dbReference>
<dbReference type="InterPro" id="IPR042121">
    <property type="entry name" value="MutL_C_regsub"/>
</dbReference>
<dbReference type="CDD" id="cd16926">
    <property type="entry name" value="HATPase_MutL-MLH-PMS-like"/>
    <property type="match status" value="1"/>
</dbReference>
<dbReference type="InterPro" id="IPR020568">
    <property type="entry name" value="Ribosomal_Su5_D2-typ_SF"/>
</dbReference>
<dbReference type="InterPro" id="IPR014790">
    <property type="entry name" value="MutL_C"/>
</dbReference>
<dbReference type="InterPro" id="IPR038973">
    <property type="entry name" value="MutL/Mlh/Pms-like"/>
</dbReference>
<dbReference type="Pfam" id="PF08676">
    <property type="entry name" value="MutL_C"/>
    <property type="match status" value="1"/>
</dbReference>
<accession>A0ABM9I127</accession>
<dbReference type="InterPro" id="IPR014762">
    <property type="entry name" value="DNA_mismatch_repair_CS"/>
</dbReference>
<organism evidence="9 10">
    <name type="scientific">Methylocaldum szegediense</name>
    <dbReference type="NCBI Taxonomy" id="73780"/>
    <lineage>
        <taxon>Bacteria</taxon>
        <taxon>Pseudomonadati</taxon>
        <taxon>Pseudomonadota</taxon>
        <taxon>Gammaproteobacteria</taxon>
        <taxon>Methylococcales</taxon>
        <taxon>Methylococcaceae</taxon>
        <taxon>Methylocaldum</taxon>
    </lineage>
</organism>